<evidence type="ECO:0000313" key="12">
    <source>
        <dbReference type="EMBL" id="EWY39003.1"/>
    </source>
</evidence>
<keyword evidence="7" id="KW-0378">Hydrolase</keyword>
<evidence type="ECO:0000256" key="5">
    <source>
        <dbReference type="ARBA" id="ARBA00022763"/>
    </source>
</evidence>
<feature type="domain" description="KaiC" evidence="11">
    <location>
        <begin position="241"/>
        <end position="473"/>
    </location>
</feature>
<dbReference type="SMART" id="SM00382">
    <property type="entry name" value="AAA"/>
    <property type="match status" value="2"/>
</dbReference>
<dbReference type="OrthoDB" id="9787927at2"/>
<dbReference type="GO" id="GO:0140664">
    <property type="term" value="F:ATP-dependent DNA damage sensor activity"/>
    <property type="evidence" value="ECO:0007669"/>
    <property type="project" value="InterPro"/>
</dbReference>
<dbReference type="PANTHER" id="PTHR42926:SF1">
    <property type="entry name" value="CIRCADIAN CLOCK OSCILLATOR PROTEIN KAIC 1"/>
    <property type="match status" value="1"/>
</dbReference>
<evidence type="ECO:0000256" key="1">
    <source>
        <dbReference type="ARBA" id="ARBA00012513"/>
    </source>
</evidence>
<evidence type="ECO:0000259" key="10">
    <source>
        <dbReference type="PROSITE" id="PS50162"/>
    </source>
</evidence>
<evidence type="ECO:0000256" key="6">
    <source>
        <dbReference type="ARBA" id="ARBA00022777"/>
    </source>
</evidence>
<dbReference type="Pfam" id="PF06745">
    <property type="entry name" value="ATPase"/>
    <property type="match status" value="2"/>
</dbReference>
<dbReference type="PIRSF" id="PIRSF039117">
    <property type="entry name" value="KaiC"/>
    <property type="match status" value="1"/>
</dbReference>
<keyword evidence="6" id="KW-0418">Kinase</keyword>
<reference evidence="12 13" key="1">
    <citation type="submission" date="2013-08" db="EMBL/GenBank/DDBJ databases">
        <title>The genome sequence of Skermanella stibiiresistens.</title>
        <authorList>
            <person name="Zhu W."/>
            <person name="Wang G."/>
        </authorList>
    </citation>
    <scope>NUCLEOTIDE SEQUENCE [LARGE SCALE GENOMIC DNA]</scope>
    <source>
        <strain evidence="12 13">SB22</strain>
    </source>
</reference>
<evidence type="ECO:0000313" key="13">
    <source>
        <dbReference type="Proteomes" id="UP000019486"/>
    </source>
</evidence>
<sequence>MKKLLTGIPELDFVLRGGLPCHRLHLLEGAPGAGKTTIAMQFLLEGRERGEKGLYITLSESTDELQAAAASHGWTLDGIDLFDLIPIEAELDRQQTVLYPSEVELGETMRLITDRIAEDQPDRVVIDSLSELRLIAQDQLRYRRQILALKQALQGRDCTTLVLDDLTSHVGSKELHSLMHGVISLEMIERSYGASRRRLRIAKMRGTDYQSGWHDFAITPGDVLVFPSLIAEEHGAEFEPTTMSSGLKELDDLLGGGLTRGTTTMLVGPSGAGKSSLALQFIMSAVRAGDHAAYFSFDETYNTLSRRSVALGIDITEPIESGKLSWRRANPSRLSPGEFVWQVRREVEDNQARVVVIDSLNSYLSTMPEENALILQMHELLTYLNNQGVITILILAQQGIIGDVENPVDLSFMSDAVVLLRFFEAGGEVRKSISVVKRRTGIHELAIREFQLFPNGMRVGPRLLDFQGVLTGVPTYRGTLDPLVDGEGEID</sequence>
<dbReference type="EMBL" id="AVFL01000014">
    <property type="protein sequence ID" value="EWY39003.1"/>
    <property type="molecule type" value="Genomic_DNA"/>
</dbReference>
<dbReference type="InterPro" id="IPR010624">
    <property type="entry name" value="KaiC_dom"/>
</dbReference>
<dbReference type="Proteomes" id="UP000019486">
    <property type="component" value="Unassembled WGS sequence"/>
</dbReference>
<dbReference type="InterPro" id="IPR027417">
    <property type="entry name" value="P-loop_NTPase"/>
</dbReference>
<dbReference type="GO" id="GO:0005524">
    <property type="term" value="F:ATP binding"/>
    <property type="evidence" value="ECO:0007669"/>
    <property type="project" value="InterPro"/>
</dbReference>
<dbReference type="InterPro" id="IPR051347">
    <property type="entry name" value="Circadian_clock_KaiC-rel"/>
</dbReference>
<protein>
    <recommendedName>
        <fullName evidence="1">non-specific serine/threonine protein kinase</fullName>
        <ecNumber evidence="1">2.7.11.1</ecNumber>
    </recommendedName>
</protein>
<keyword evidence="9" id="KW-0234">DNA repair</keyword>
<dbReference type="InterPro" id="IPR020588">
    <property type="entry name" value="RecA_ATP-bd"/>
</dbReference>
<dbReference type="InterPro" id="IPR003593">
    <property type="entry name" value="AAA+_ATPase"/>
</dbReference>
<dbReference type="PROSITE" id="PS50162">
    <property type="entry name" value="RECA_2"/>
    <property type="match status" value="1"/>
</dbReference>
<dbReference type="AlphaFoldDB" id="W9H5G8"/>
<keyword evidence="8" id="KW-0238">DNA-binding</keyword>
<comment type="caution">
    <text evidence="12">The sequence shown here is derived from an EMBL/GenBank/DDBJ whole genome shotgun (WGS) entry which is preliminary data.</text>
</comment>
<dbReference type="InterPro" id="IPR030665">
    <property type="entry name" value="KaiC"/>
</dbReference>
<accession>W9H5G8</accession>
<keyword evidence="13" id="KW-1185">Reference proteome</keyword>
<dbReference type="GO" id="GO:0003677">
    <property type="term" value="F:DNA binding"/>
    <property type="evidence" value="ECO:0007669"/>
    <property type="project" value="UniProtKB-KW"/>
</dbReference>
<dbReference type="PATRIC" id="fig|1385369.3.peg.3848"/>
<dbReference type="PROSITE" id="PS51146">
    <property type="entry name" value="KAIC"/>
    <property type="match status" value="2"/>
</dbReference>
<dbReference type="GO" id="GO:0006281">
    <property type="term" value="P:DNA repair"/>
    <property type="evidence" value="ECO:0007669"/>
    <property type="project" value="UniProtKB-KW"/>
</dbReference>
<dbReference type="SUPFAM" id="SSF52540">
    <property type="entry name" value="P-loop containing nucleoside triphosphate hydrolases"/>
    <property type="match status" value="2"/>
</dbReference>
<feature type="domain" description="KaiC" evidence="11">
    <location>
        <begin position="2"/>
        <end position="239"/>
    </location>
</feature>
<evidence type="ECO:0000259" key="11">
    <source>
        <dbReference type="PROSITE" id="PS51146"/>
    </source>
</evidence>
<evidence type="ECO:0000256" key="3">
    <source>
        <dbReference type="ARBA" id="ARBA00022679"/>
    </source>
</evidence>
<name>W9H5G8_9PROT</name>
<gene>
    <name evidence="12" type="ORF">N825_08355</name>
</gene>
<evidence type="ECO:0000256" key="7">
    <source>
        <dbReference type="ARBA" id="ARBA00022801"/>
    </source>
</evidence>
<evidence type="ECO:0000256" key="2">
    <source>
        <dbReference type="ARBA" id="ARBA00022553"/>
    </source>
</evidence>
<dbReference type="PRINTS" id="PR01874">
    <property type="entry name" value="DNAREPAIRADA"/>
</dbReference>
<keyword evidence="4" id="KW-0677">Repeat</keyword>
<organism evidence="12 13">
    <name type="scientific">Skermanella stibiiresistens SB22</name>
    <dbReference type="NCBI Taxonomy" id="1385369"/>
    <lineage>
        <taxon>Bacteria</taxon>
        <taxon>Pseudomonadati</taxon>
        <taxon>Pseudomonadota</taxon>
        <taxon>Alphaproteobacteria</taxon>
        <taxon>Rhodospirillales</taxon>
        <taxon>Azospirillaceae</taxon>
        <taxon>Skermanella</taxon>
    </lineage>
</organism>
<dbReference type="CDD" id="cd19488">
    <property type="entry name" value="KaiC-like_N"/>
    <property type="match status" value="1"/>
</dbReference>
<evidence type="ECO:0000256" key="4">
    <source>
        <dbReference type="ARBA" id="ARBA00022737"/>
    </source>
</evidence>
<dbReference type="InterPro" id="IPR014774">
    <property type="entry name" value="KaiC-like_dom"/>
</dbReference>
<dbReference type="STRING" id="1385369.N825_08355"/>
<evidence type="ECO:0000256" key="9">
    <source>
        <dbReference type="ARBA" id="ARBA00023204"/>
    </source>
</evidence>
<dbReference type="Gene3D" id="3.40.50.300">
    <property type="entry name" value="P-loop containing nucleotide triphosphate hydrolases"/>
    <property type="match status" value="2"/>
</dbReference>
<dbReference type="EC" id="2.7.11.1" evidence="1"/>
<keyword evidence="3" id="KW-0808">Transferase</keyword>
<dbReference type="GO" id="GO:0016787">
    <property type="term" value="F:hydrolase activity"/>
    <property type="evidence" value="ECO:0007669"/>
    <property type="project" value="UniProtKB-KW"/>
</dbReference>
<evidence type="ECO:0000256" key="8">
    <source>
        <dbReference type="ARBA" id="ARBA00023125"/>
    </source>
</evidence>
<dbReference type="GO" id="GO:0004674">
    <property type="term" value="F:protein serine/threonine kinase activity"/>
    <property type="evidence" value="ECO:0007669"/>
    <property type="project" value="UniProtKB-EC"/>
</dbReference>
<keyword evidence="5" id="KW-0227">DNA damage</keyword>
<feature type="domain" description="RecA family profile 1" evidence="10">
    <location>
        <begin position="239"/>
        <end position="280"/>
    </location>
</feature>
<dbReference type="PANTHER" id="PTHR42926">
    <property type="match status" value="1"/>
</dbReference>
<proteinExistence type="predicted"/>
<keyword evidence="2" id="KW-0597">Phosphoprotein</keyword>